<gene>
    <name evidence="1" type="ORF">Eldridge_0178</name>
</gene>
<dbReference type="Proteomes" id="UP000204502">
    <property type="component" value="Segment"/>
</dbReference>
<evidence type="ECO:0000313" key="2">
    <source>
        <dbReference type="Proteomes" id="UP000204502"/>
    </source>
</evidence>
<sequence>MEPITDFEFVKLVILVDKLTDTLDDAMGVVQEQAQRIVSLEDRVSKLEEEN</sequence>
<dbReference type="EMBL" id="KU253712">
    <property type="protein sequence ID" value="AMB18758.1"/>
    <property type="molecule type" value="Genomic_DNA"/>
</dbReference>
<dbReference type="KEGG" id="vg:28801837"/>
<dbReference type="OrthoDB" id="40572at10239"/>
<name>A0A120HUQ0_9CAUD</name>
<accession>A0A120HUQ0</accession>
<organism evidence="1 2">
    <name type="scientific">Bacillus phage Eldridge</name>
    <dbReference type="NCBI Taxonomy" id="1776293"/>
    <lineage>
        <taxon>Viruses</taxon>
        <taxon>Duplodnaviria</taxon>
        <taxon>Heunggongvirae</taxon>
        <taxon>Uroviricota</taxon>
        <taxon>Caudoviricetes</taxon>
        <taxon>Herelleviridae</taxon>
        <taxon>Bastillevirinae</taxon>
        <taxon>Eldridgevirus</taxon>
        <taxon>Eldridgevirus eldridge</taxon>
    </lineage>
</organism>
<protein>
    <submittedName>
        <fullName evidence="1">Uncharacterized protein</fullName>
    </submittedName>
</protein>
<dbReference type="RefSeq" id="YP_009274882.1">
    <property type="nucleotide sequence ID" value="NC_030920.1"/>
</dbReference>
<keyword evidence="2" id="KW-1185">Reference proteome</keyword>
<dbReference type="GeneID" id="28801837"/>
<evidence type="ECO:0000313" key="1">
    <source>
        <dbReference type="EMBL" id="AMB18758.1"/>
    </source>
</evidence>
<reference evidence="1 2" key="1">
    <citation type="journal article" date="2016" name="Genome Announc.">
        <title>Complete Genome Sequence of Bacillus megaterium Bacteriophage Eldridge.</title>
        <authorList>
            <person name="Reveille A.M."/>
            <person name="Eldridge K.A."/>
            <person name="Temple L.M."/>
        </authorList>
    </citation>
    <scope>NUCLEOTIDE SEQUENCE [LARGE SCALE GENOMIC DNA]</scope>
</reference>
<proteinExistence type="predicted"/>